<name>A0A176VV38_MARPO</name>
<evidence type="ECO:0000313" key="2">
    <source>
        <dbReference type="Proteomes" id="UP000077202"/>
    </source>
</evidence>
<reference evidence="1" key="1">
    <citation type="submission" date="2016-03" db="EMBL/GenBank/DDBJ databases">
        <title>Mechanisms controlling the formation of the plant cell surface in tip-growing cells are functionally conserved among land plants.</title>
        <authorList>
            <person name="Honkanen S."/>
            <person name="Jones V.A."/>
            <person name="Morieri G."/>
            <person name="Champion C."/>
            <person name="Hetherington A.J."/>
            <person name="Kelly S."/>
            <person name="Saint-Marcoux D."/>
            <person name="Proust H."/>
            <person name="Prescott H."/>
            <person name="Dolan L."/>
        </authorList>
    </citation>
    <scope>NUCLEOTIDE SEQUENCE [LARGE SCALE GENOMIC DNA]</scope>
    <source>
        <tissue evidence="1">Whole gametophyte</tissue>
    </source>
</reference>
<organism evidence="1 2">
    <name type="scientific">Marchantia polymorpha subsp. ruderalis</name>
    <dbReference type="NCBI Taxonomy" id="1480154"/>
    <lineage>
        <taxon>Eukaryota</taxon>
        <taxon>Viridiplantae</taxon>
        <taxon>Streptophyta</taxon>
        <taxon>Embryophyta</taxon>
        <taxon>Marchantiophyta</taxon>
        <taxon>Marchantiopsida</taxon>
        <taxon>Marchantiidae</taxon>
        <taxon>Marchantiales</taxon>
        <taxon>Marchantiaceae</taxon>
        <taxon>Marchantia</taxon>
    </lineage>
</organism>
<keyword evidence="2" id="KW-1185">Reference proteome</keyword>
<sequence length="104" mass="12000">MQNSVCTSWFYGPGMTPMLLQRKILRDVCINLEPHSNVEEMETTFAPNIKVPITKQRYPHDSREPSIPSWSSRKLSGTHVKRGVDIDEQLRETLVAETSSWDRL</sequence>
<proteinExistence type="predicted"/>
<gene>
    <name evidence="1" type="ORF">AXG93_1052s1060</name>
</gene>
<dbReference type="AlphaFoldDB" id="A0A176VV38"/>
<comment type="caution">
    <text evidence="1">The sequence shown here is derived from an EMBL/GenBank/DDBJ whole genome shotgun (WGS) entry which is preliminary data.</text>
</comment>
<dbReference type="Proteomes" id="UP000077202">
    <property type="component" value="Unassembled WGS sequence"/>
</dbReference>
<evidence type="ECO:0000313" key="1">
    <source>
        <dbReference type="EMBL" id="OAE24283.1"/>
    </source>
</evidence>
<protein>
    <submittedName>
        <fullName evidence="1">Uncharacterized protein</fullName>
    </submittedName>
</protein>
<dbReference type="EMBL" id="LVLJ01002657">
    <property type="protein sequence ID" value="OAE24283.1"/>
    <property type="molecule type" value="Genomic_DNA"/>
</dbReference>
<accession>A0A176VV38</accession>